<dbReference type="VEuPathDB" id="FungiDB:PSHT_12664"/>
<sequence length="404" mass="45816">MDQPISQATDGLEHHQLRDQIEAAIEKFTSLRSICNPPHIHDDPTFSEKAILQFPAEETSFKEEVLWTLGSRYLPTLQHQLTTVLRSLDPSGLQKEAESQLQLILETQSGLEDSISYINIAIAVACPEPIPPPHRVDDQHRQLLKTYRLSSLKSKYLVATRYVSDLFGEANELLALLKLSSDEFNSRIDTPFAGEKSFEIAVDLIKHATESINGSELDIVQTDWNHNVESLNYSSEEFERLVKVEGHMRPSGTHDETRKELVKLAIPISKLIRLFFSKLSRRGMNRKQLPSFTDMCSEQIDSFVGSAGQVALDMLLFQIKFTRAHEAARAATSQDFIQTLFELKEHLVNPLLVVFLHLIPLIPDTDDPHSQNYYRSWFSTWNTHLVLAIGNFTALAKSLDDDPP</sequence>
<dbReference type="EMBL" id="PKSL01000172">
    <property type="protein sequence ID" value="POW00762.1"/>
    <property type="molecule type" value="Genomic_DNA"/>
</dbReference>
<protein>
    <submittedName>
        <fullName evidence="1">Uncharacterized protein</fullName>
    </submittedName>
</protein>
<accession>A0A2S4UU13</accession>
<dbReference type="VEuPathDB" id="FungiDB:PSTT_12941"/>
<organism evidence="1 2">
    <name type="scientific">Puccinia striiformis</name>
    <dbReference type="NCBI Taxonomy" id="27350"/>
    <lineage>
        <taxon>Eukaryota</taxon>
        <taxon>Fungi</taxon>
        <taxon>Dikarya</taxon>
        <taxon>Basidiomycota</taxon>
        <taxon>Pucciniomycotina</taxon>
        <taxon>Pucciniomycetes</taxon>
        <taxon>Pucciniales</taxon>
        <taxon>Pucciniaceae</taxon>
        <taxon>Puccinia</taxon>
    </lineage>
</organism>
<dbReference type="AlphaFoldDB" id="A0A2S4UU13"/>
<evidence type="ECO:0000313" key="1">
    <source>
        <dbReference type="EMBL" id="POW00762.1"/>
    </source>
</evidence>
<gene>
    <name evidence="1" type="ORF">PSTT_12941</name>
</gene>
<dbReference type="PANTHER" id="PTHR33069">
    <property type="entry name" value="CHROMOSOME 7, WHOLE GENOME SHOTGUN SEQUENCE-RELATED"/>
    <property type="match status" value="1"/>
</dbReference>
<proteinExistence type="predicted"/>
<keyword evidence="2" id="KW-1185">Reference proteome</keyword>
<dbReference type="Proteomes" id="UP000239156">
    <property type="component" value="Unassembled WGS sequence"/>
</dbReference>
<dbReference type="PANTHER" id="PTHR33069:SF3">
    <property type="entry name" value="DYNEIN HEAVY CHAIN TAIL DOMAIN-CONTAINING PROTEIN"/>
    <property type="match status" value="1"/>
</dbReference>
<name>A0A2S4UU13_9BASI</name>
<reference evidence="1" key="1">
    <citation type="submission" date="2017-12" db="EMBL/GenBank/DDBJ databases">
        <title>Gene loss provides genomic basis for host adaptation in cereal stripe rust fungi.</title>
        <authorList>
            <person name="Xia C."/>
        </authorList>
    </citation>
    <scope>NUCLEOTIDE SEQUENCE [LARGE SCALE GENOMIC DNA]</scope>
    <source>
        <strain evidence="1">93-210</strain>
    </source>
</reference>
<evidence type="ECO:0000313" key="2">
    <source>
        <dbReference type="Proteomes" id="UP000239156"/>
    </source>
</evidence>
<comment type="caution">
    <text evidence="1">The sequence shown here is derived from an EMBL/GenBank/DDBJ whole genome shotgun (WGS) entry which is preliminary data.</text>
</comment>